<dbReference type="AlphaFoldDB" id="A0A917XN34"/>
<comment type="caution">
    <text evidence="2">The sequence shown here is derived from an EMBL/GenBank/DDBJ whole genome shotgun (WGS) entry which is preliminary data.</text>
</comment>
<accession>A0A917XN34</accession>
<reference evidence="2" key="1">
    <citation type="journal article" date="2014" name="Int. J. Syst. Evol. Microbiol.">
        <title>Complete genome sequence of Corynebacterium casei LMG S-19264T (=DSM 44701T), isolated from a smear-ripened cheese.</title>
        <authorList>
            <consortium name="US DOE Joint Genome Institute (JGI-PGF)"/>
            <person name="Walter F."/>
            <person name="Albersmeier A."/>
            <person name="Kalinowski J."/>
            <person name="Ruckert C."/>
        </authorList>
    </citation>
    <scope>NUCLEOTIDE SEQUENCE</scope>
    <source>
        <strain evidence="2">CGMCC 4.7110</strain>
    </source>
</reference>
<reference evidence="2" key="2">
    <citation type="submission" date="2020-09" db="EMBL/GenBank/DDBJ databases">
        <authorList>
            <person name="Sun Q."/>
            <person name="Zhou Y."/>
        </authorList>
    </citation>
    <scope>NUCLEOTIDE SEQUENCE</scope>
    <source>
        <strain evidence="2">CGMCC 4.7110</strain>
    </source>
</reference>
<protein>
    <submittedName>
        <fullName evidence="2">Uncharacterized protein</fullName>
    </submittedName>
</protein>
<feature type="region of interest" description="Disordered" evidence="1">
    <location>
        <begin position="101"/>
        <end position="160"/>
    </location>
</feature>
<dbReference type="RefSeq" id="WP_189268692.1">
    <property type="nucleotide sequence ID" value="NZ_BMML01000033.1"/>
</dbReference>
<feature type="compositionally biased region" description="Polar residues" evidence="1">
    <location>
        <begin position="123"/>
        <end position="137"/>
    </location>
</feature>
<feature type="compositionally biased region" description="Basic and acidic residues" evidence="1">
    <location>
        <begin position="101"/>
        <end position="117"/>
    </location>
</feature>
<organism evidence="2 3">
    <name type="scientific">Streptomyces fuscichromogenes</name>
    <dbReference type="NCBI Taxonomy" id="1324013"/>
    <lineage>
        <taxon>Bacteria</taxon>
        <taxon>Bacillati</taxon>
        <taxon>Actinomycetota</taxon>
        <taxon>Actinomycetes</taxon>
        <taxon>Kitasatosporales</taxon>
        <taxon>Streptomycetaceae</taxon>
        <taxon>Streptomyces</taxon>
    </lineage>
</organism>
<evidence type="ECO:0000313" key="3">
    <source>
        <dbReference type="Proteomes" id="UP000653411"/>
    </source>
</evidence>
<evidence type="ECO:0000313" key="2">
    <source>
        <dbReference type="EMBL" id="GGN41256.1"/>
    </source>
</evidence>
<evidence type="ECO:0000256" key="1">
    <source>
        <dbReference type="SAM" id="MobiDB-lite"/>
    </source>
</evidence>
<proteinExistence type="predicted"/>
<sequence>MNSTDPTNHHPLRDVAQSPEATARYLADVQRVLLEIGDNLELLARETRVHLRGTHVDGDRWYHAKLRAQPVEKALKAVQKNLDGLTQGLETTAYKRNEFADKVNKLPGERQQKALEKARKKNPQIQAAQNSSPQGGQQAPGRGYSGPASIYDLGRNRESA</sequence>
<gene>
    <name evidence="2" type="ORF">GCM10011578_089350</name>
</gene>
<name>A0A917XN34_9ACTN</name>
<dbReference type="Proteomes" id="UP000653411">
    <property type="component" value="Unassembled WGS sequence"/>
</dbReference>
<dbReference type="EMBL" id="BMML01000033">
    <property type="protein sequence ID" value="GGN41256.1"/>
    <property type="molecule type" value="Genomic_DNA"/>
</dbReference>
<keyword evidence="3" id="KW-1185">Reference proteome</keyword>